<organism evidence="2 3">
    <name type="scientific">Micromonospora chalcea</name>
    <dbReference type="NCBI Taxonomy" id="1874"/>
    <lineage>
        <taxon>Bacteria</taxon>
        <taxon>Bacillati</taxon>
        <taxon>Actinomycetota</taxon>
        <taxon>Actinomycetes</taxon>
        <taxon>Micromonosporales</taxon>
        <taxon>Micromonosporaceae</taxon>
        <taxon>Micromonospora</taxon>
    </lineage>
</organism>
<comment type="caution">
    <text evidence="2">The sequence shown here is derived from an EMBL/GenBank/DDBJ whole genome shotgun (WGS) entry which is preliminary data.</text>
</comment>
<dbReference type="InterPro" id="IPR016181">
    <property type="entry name" value="Acyl_CoA_acyltransferase"/>
</dbReference>
<keyword evidence="3" id="KW-1185">Reference proteome</keyword>
<feature type="domain" description="GCN5-related N-acetyltransferase Rv2170-like" evidence="1">
    <location>
        <begin position="2"/>
        <end position="42"/>
    </location>
</feature>
<proteinExistence type="predicted"/>
<sequence length="57" mass="5775">GAGVVAALCARLLTLVDHVTLNVRADNAAAVRLYERLGFSRVAGFTECALTSAAAAG</sequence>
<feature type="non-terminal residue" evidence="2">
    <location>
        <position position="1"/>
    </location>
</feature>
<dbReference type="EMBL" id="QGTA01000028">
    <property type="protein sequence ID" value="RQW99924.1"/>
    <property type="molecule type" value="Genomic_DNA"/>
</dbReference>
<dbReference type="Pfam" id="PF08445">
    <property type="entry name" value="FR47"/>
    <property type="match status" value="1"/>
</dbReference>
<reference evidence="2 3" key="1">
    <citation type="submission" date="2018-05" db="EMBL/GenBank/DDBJ databases">
        <title>Micromonospora from Atacama Desert.</title>
        <authorList>
            <person name="Carro L."/>
            <person name="Goodfellow M."/>
            <person name="Klenk H.-P."/>
        </authorList>
    </citation>
    <scope>NUCLEOTIDE SEQUENCE [LARGE SCALE GENOMIC DNA]</scope>
    <source>
        <strain evidence="2 3">LB41</strain>
    </source>
</reference>
<evidence type="ECO:0000313" key="3">
    <source>
        <dbReference type="Proteomes" id="UP000274694"/>
    </source>
</evidence>
<evidence type="ECO:0000259" key="1">
    <source>
        <dbReference type="Pfam" id="PF08445"/>
    </source>
</evidence>
<gene>
    <name evidence="2" type="ORF">DLJ60_00280</name>
</gene>
<dbReference type="Proteomes" id="UP000274694">
    <property type="component" value="Unassembled WGS sequence"/>
</dbReference>
<name>A0ABX9YDR3_MICCH</name>
<dbReference type="InterPro" id="IPR013653">
    <property type="entry name" value="GCN5-like_dom"/>
</dbReference>
<dbReference type="SUPFAM" id="SSF55729">
    <property type="entry name" value="Acyl-CoA N-acyltransferases (Nat)"/>
    <property type="match status" value="1"/>
</dbReference>
<protein>
    <submittedName>
        <fullName evidence="2">GNAT family N-acetyltransferase</fullName>
    </submittedName>
</protein>
<evidence type="ECO:0000313" key="2">
    <source>
        <dbReference type="EMBL" id="RQW99924.1"/>
    </source>
</evidence>
<accession>A0ABX9YDR3</accession>
<dbReference type="Gene3D" id="3.40.630.30">
    <property type="match status" value="1"/>
</dbReference>